<dbReference type="InterPro" id="IPR000383">
    <property type="entry name" value="Xaa-Pro-like_dom"/>
</dbReference>
<evidence type="ECO:0000256" key="2">
    <source>
        <dbReference type="SAM" id="MobiDB-lite"/>
    </source>
</evidence>
<feature type="domain" description="Xaa-Pro dipeptidyl-peptidase C-terminal" evidence="3">
    <location>
        <begin position="388"/>
        <end position="674"/>
    </location>
</feature>
<keyword evidence="1" id="KW-0378">Hydrolase</keyword>
<dbReference type="Proteomes" id="UP001530377">
    <property type="component" value="Unassembled WGS sequence"/>
</dbReference>
<dbReference type="InterPro" id="IPR005674">
    <property type="entry name" value="CocE/Ser_esterase"/>
</dbReference>
<dbReference type="SMART" id="SM00939">
    <property type="entry name" value="PepX_C"/>
    <property type="match status" value="1"/>
</dbReference>
<dbReference type="AlphaFoldDB" id="A0ABD3RCI4"/>
<evidence type="ECO:0000256" key="1">
    <source>
        <dbReference type="ARBA" id="ARBA00022801"/>
    </source>
</evidence>
<dbReference type="InterPro" id="IPR050585">
    <property type="entry name" value="Xaa-Pro_dipeptidyl-ppase/CocE"/>
</dbReference>
<dbReference type="EMBL" id="JALLPB020000309">
    <property type="protein sequence ID" value="KAL3810729.1"/>
    <property type="molecule type" value="Genomic_DNA"/>
</dbReference>
<dbReference type="Gene3D" id="2.60.120.260">
    <property type="entry name" value="Galactose-binding domain-like"/>
    <property type="match status" value="1"/>
</dbReference>
<dbReference type="PANTHER" id="PTHR43056:SF10">
    <property type="entry name" value="COCE_NOND FAMILY, PUTATIVE (AFU_ORTHOLOGUE AFUA_7G00600)-RELATED"/>
    <property type="match status" value="1"/>
</dbReference>
<dbReference type="Pfam" id="PF08530">
    <property type="entry name" value="PepX_C"/>
    <property type="match status" value="1"/>
</dbReference>
<dbReference type="GO" id="GO:0016787">
    <property type="term" value="F:hydrolase activity"/>
    <property type="evidence" value="ECO:0007669"/>
    <property type="project" value="UniProtKB-KW"/>
</dbReference>
<dbReference type="SUPFAM" id="SSF49785">
    <property type="entry name" value="Galactose-binding domain-like"/>
    <property type="match status" value="1"/>
</dbReference>
<keyword evidence="5" id="KW-1185">Reference proteome</keyword>
<name>A0ABD3RCI4_9STRA</name>
<evidence type="ECO:0000259" key="3">
    <source>
        <dbReference type="SMART" id="SM00939"/>
    </source>
</evidence>
<organism evidence="4 5">
    <name type="scientific">Cyclostephanos tholiformis</name>
    <dbReference type="NCBI Taxonomy" id="382380"/>
    <lineage>
        <taxon>Eukaryota</taxon>
        <taxon>Sar</taxon>
        <taxon>Stramenopiles</taxon>
        <taxon>Ochrophyta</taxon>
        <taxon>Bacillariophyta</taxon>
        <taxon>Coscinodiscophyceae</taxon>
        <taxon>Thalassiosirophycidae</taxon>
        <taxon>Stephanodiscales</taxon>
        <taxon>Stephanodiscaceae</taxon>
        <taxon>Cyclostephanos</taxon>
    </lineage>
</organism>
<evidence type="ECO:0000313" key="5">
    <source>
        <dbReference type="Proteomes" id="UP001530377"/>
    </source>
</evidence>
<gene>
    <name evidence="4" type="ORF">ACHAXA_008502</name>
</gene>
<dbReference type="Gene3D" id="1.10.3020.10">
    <property type="entry name" value="alpha-amino acid ester hydrolase ( Helical cap domain)"/>
    <property type="match status" value="1"/>
</dbReference>
<dbReference type="InterPro" id="IPR008979">
    <property type="entry name" value="Galactose-bd-like_sf"/>
</dbReference>
<dbReference type="NCBIfam" id="TIGR00976">
    <property type="entry name" value="CocE_NonD"/>
    <property type="match status" value="1"/>
</dbReference>
<dbReference type="Pfam" id="PF02129">
    <property type="entry name" value="Peptidase_S15"/>
    <property type="match status" value="1"/>
</dbReference>
<feature type="region of interest" description="Disordered" evidence="2">
    <location>
        <begin position="25"/>
        <end position="56"/>
    </location>
</feature>
<dbReference type="InterPro" id="IPR013736">
    <property type="entry name" value="Xaa-Pro_dipept_C"/>
</dbReference>
<dbReference type="SUPFAM" id="SSF53474">
    <property type="entry name" value="alpha/beta-Hydrolases"/>
    <property type="match status" value="1"/>
</dbReference>
<evidence type="ECO:0000313" key="4">
    <source>
        <dbReference type="EMBL" id="KAL3810729.1"/>
    </source>
</evidence>
<dbReference type="InterPro" id="IPR029058">
    <property type="entry name" value="AB_hydrolase_fold"/>
</dbReference>
<accession>A0ABD3RCI4</accession>
<sequence length="704" mass="79468">MVPMRDGVRLATDVYIPIVAGEAPYNSPAPSALQRQQRRRGGGNNGNGCNDGDDRRAAWPPLPGLIERAISLRDDPLGGVLVRRNSTYQPRRRYPVILERTPYNKCGESRSEFSVSRPRAARRSDIARHMCRRGYVVVMQDCRGKFASEGTFHKYVDEANDGHDLMAWLVKQPWCDPNKIGTMGFSYDAHVQSALATCRPRGLACMYIDSGGFSNAYHNGIRRGGAFEMKQVTWAHKHALRAARKKGDEELVRALTEKDISEWFRCLPWRRGHSPLTAVPEYEEYLFDEWQEGTFSKYYQQPGMNNEGYYDMFPDVPTAIVGSWQDPYVLSCLTNYVELSRRHESRVTLLMGPWTHGNRSVTYAGNVDFGVQSTLDGNVAEDYLQMRLDWFERWLKNQRNGVDDDSRVRFFLMGGGDGRKDENGRMRHGGRWVHSGCWPPANVVHRVLHLEWRNDVGVGRLSESAPIEEEYAEYIYDPNDPVPTVGGSVTSGQPIMEGGCFDQRVSKGVFVVKPCAPDMPLSLRSDVLVFESDILEHDVAVVGAIEVVLRVSSDCPDTDFTAKLIDLYPPNDDYPEGFAMNVTDGIFRMRYREGWDHESFMSSNLDDKYEITIRPSATANLFKAGHRMRLDVSSSNFPQFDINPNTGEPEGDWRTKRVARNRVHTGGGGGKTTTTTTTECVVSHVCLPVLEIDGLVMDNRPIHL</sequence>
<dbReference type="PANTHER" id="PTHR43056">
    <property type="entry name" value="PEPTIDASE S9 PROLYL OLIGOPEPTIDASE"/>
    <property type="match status" value="1"/>
</dbReference>
<dbReference type="Gene3D" id="3.40.50.1820">
    <property type="entry name" value="alpha/beta hydrolase"/>
    <property type="match status" value="1"/>
</dbReference>
<comment type="caution">
    <text evidence="4">The sequence shown here is derived from an EMBL/GenBank/DDBJ whole genome shotgun (WGS) entry which is preliminary data.</text>
</comment>
<proteinExistence type="predicted"/>
<protein>
    <recommendedName>
        <fullName evidence="3">Xaa-Pro dipeptidyl-peptidase C-terminal domain-containing protein</fullName>
    </recommendedName>
</protein>
<reference evidence="4 5" key="1">
    <citation type="submission" date="2024-10" db="EMBL/GenBank/DDBJ databases">
        <title>Updated reference genomes for cyclostephanoid diatoms.</title>
        <authorList>
            <person name="Roberts W.R."/>
            <person name="Alverson A.J."/>
        </authorList>
    </citation>
    <scope>NUCLEOTIDE SEQUENCE [LARGE SCALE GENOMIC DNA]</scope>
    <source>
        <strain evidence="4 5">AJA228-03</strain>
    </source>
</reference>